<evidence type="ECO:0000313" key="2">
    <source>
        <dbReference type="Proteomes" id="UP001517367"/>
    </source>
</evidence>
<comment type="caution">
    <text evidence="1">The sequence shown here is derived from an EMBL/GenBank/DDBJ whole genome shotgun (WGS) entry which is preliminary data.</text>
</comment>
<evidence type="ECO:0008006" key="3">
    <source>
        <dbReference type="Google" id="ProtNLM"/>
    </source>
</evidence>
<name>A0ABW9JLA0_9SPHI</name>
<protein>
    <recommendedName>
        <fullName evidence="3">Restriction endonuclease</fullName>
    </recommendedName>
</protein>
<gene>
    <name evidence="1" type="ORF">E5L68_013625</name>
</gene>
<dbReference type="RefSeq" id="WP_138728485.1">
    <property type="nucleotide sequence ID" value="NZ_SRMP02000023.1"/>
</dbReference>
<evidence type="ECO:0000313" key="1">
    <source>
        <dbReference type="EMBL" id="MFN0292439.1"/>
    </source>
</evidence>
<organism evidence="1 2">
    <name type="scientific">Pedobacter helvus</name>
    <dbReference type="NCBI Taxonomy" id="2563444"/>
    <lineage>
        <taxon>Bacteria</taxon>
        <taxon>Pseudomonadati</taxon>
        <taxon>Bacteroidota</taxon>
        <taxon>Sphingobacteriia</taxon>
        <taxon>Sphingobacteriales</taxon>
        <taxon>Sphingobacteriaceae</taxon>
        <taxon>Pedobacter</taxon>
    </lineage>
</organism>
<dbReference type="EMBL" id="SRMP02000023">
    <property type="protein sequence ID" value="MFN0292439.1"/>
    <property type="molecule type" value="Genomic_DNA"/>
</dbReference>
<dbReference type="Proteomes" id="UP001517367">
    <property type="component" value="Unassembled WGS sequence"/>
</dbReference>
<accession>A0ABW9JLA0</accession>
<proteinExistence type="predicted"/>
<keyword evidence="2" id="KW-1185">Reference proteome</keyword>
<sequence>MKSSKIMPKQEIGGQMDVIEQISLVNEEAAIDFFLIVRERLLAVNNWGKLAGTALSAFQLTNSFGNRVDRLVEIGDYIKIDIPGPGTVLGRGYDWVKVEQVIEHTEPGMEKVAIVVKPANNPLSGSSVTAHFLTHEASSTFLIKRVGRHIYAEEHGRNEQPNVYMPNTIDNLRNMLVGWAAVLGFSYPQWKALVRGLLQGN</sequence>
<reference evidence="1 2" key="1">
    <citation type="submission" date="2024-12" db="EMBL/GenBank/DDBJ databases">
        <authorList>
            <person name="Hu S."/>
        </authorList>
    </citation>
    <scope>NUCLEOTIDE SEQUENCE [LARGE SCALE GENOMIC DNA]</scope>
    <source>
        <strain evidence="1 2">P-25</strain>
    </source>
</reference>